<dbReference type="Proteomes" id="UP000182248">
    <property type="component" value="Unassembled WGS sequence"/>
</dbReference>
<feature type="domain" description="Bacteroidetes PKD-like" evidence="1">
    <location>
        <begin position="52"/>
        <end position="102"/>
    </location>
</feature>
<protein>
    <submittedName>
        <fullName evidence="2">PKD-like domain-containing protein</fullName>
    </submittedName>
</protein>
<dbReference type="EMBL" id="FPJE01000001">
    <property type="protein sequence ID" value="SFW12949.1"/>
    <property type="molecule type" value="Genomic_DNA"/>
</dbReference>
<dbReference type="STRING" id="1150368.SAMN02927921_00161"/>
<dbReference type="InterPro" id="IPR011044">
    <property type="entry name" value="Quino_amine_DH_bsu"/>
</dbReference>
<reference evidence="2 3" key="1">
    <citation type="submission" date="2016-11" db="EMBL/GenBank/DDBJ databases">
        <authorList>
            <person name="Jaros S."/>
            <person name="Januszkiewicz K."/>
            <person name="Wedrychowicz H."/>
        </authorList>
    </citation>
    <scope>NUCLEOTIDE SEQUENCE [LARGE SCALE GENOMIC DNA]</scope>
    <source>
        <strain evidence="2 3">CGMCC 1.12145</strain>
    </source>
</reference>
<accession>A0A1K1LPW9</accession>
<dbReference type="InterPro" id="IPR031815">
    <property type="entry name" value="DUF5074"/>
</dbReference>
<evidence type="ECO:0000313" key="3">
    <source>
        <dbReference type="Proteomes" id="UP000182248"/>
    </source>
</evidence>
<dbReference type="InterPro" id="IPR041696">
    <property type="entry name" value="PKD_3"/>
</dbReference>
<dbReference type="Pfam" id="PF16820">
    <property type="entry name" value="PKD_3"/>
    <property type="match status" value="1"/>
</dbReference>
<sequence length="445" mass="48730">MKRITYLPYFLYLLVFVCLTGCIDDDNLIEDATGVPGKSLVIIEQKLQDTLTLGQTITLQPQWQSVSPVSYRWTIAGEEVGKDSVFTFEPADRGDYEISFTLTNEEDEAAVVYNVHTLGGFENGFFIINEGWFGHGTGTVNFYRYDTRAIEDSIFIKTNPDKNLLPVSSTLQYGTVYDEKLFLVSKVGGPLVVADAYSLKEKGRIPAQGGNDWRAVAGIDSSTGLLSAGDGLYRLNLDALETESRIEGISGQTGDLLKAGSRVFVLSQREGAVILNTSSLEIEKTVPGVQVGFARTADGKVWMAGGTSLIGIDPETLETEEVDLGFEVYGAWGAWHPGSIAAGDSEVYMTRNNMFSGGNEIYRYTGNEASLTLPFITLPGERVTYGAGIAYDQHRGTLVVNTVNKGYGDNFSKNVLFIYDGQNGDILENKAYEGYYFPSVSVFHE</sequence>
<keyword evidence="3" id="KW-1185">Reference proteome</keyword>
<dbReference type="Pfam" id="PF16819">
    <property type="entry name" value="DUF5074"/>
    <property type="match status" value="1"/>
</dbReference>
<dbReference type="SUPFAM" id="SSF50969">
    <property type="entry name" value="YVTN repeat-like/Quinoprotein amine dehydrogenase"/>
    <property type="match status" value="1"/>
</dbReference>
<dbReference type="InterPro" id="IPR015943">
    <property type="entry name" value="WD40/YVTN_repeat-like_dom_sf"/>
</dbReference>
<proteinExistence type="predicted"/>
<name>A0A1K1LPW9_9FLAO</name>
<evidence type="ECO:0000259" key="1">
    <source>
        <dbReference type="Pfam" id="PF16820"/>
    </source>
</evidence>
<evidence type="ECO:0000313" key="2">
    <source>
        <dbReference type="EMBL" id="SFW12949.1"/>
    </source>
</evidence>
<dbReference type="RefSeq" id="WP_072315399.1">
    <property type="nucleotide sequence ID" value="NZ_FPJE01000001.1"/>
</dbReference>
<gene>
    <name evidence="2" type="ORF">SAMN02927921_00161</name>
</gene>
<dbReference type="Gene3D" id="2.130.10.10">
    <property type="entry name" value="YVTN repeat-like/Quinoprotein amine dehydrogenase"/>
    <property type="match status" value="1"/>
</dbReference>
<dbReference type="AlphaFoldDB" id="A0A1K1LPW9"/>
<organism evidence="2 3">
    <name type="scientific">Sinomicrobium oceani</name>
    <dbReference type="NCBI Taxonomy" id="1150368"/>
    <lineage>
        <taxon>Bacteria</taxon>
        <taxon>Pseudomonadati</taxon>
        <taxon>Bacteroidota</taxon>
        <taxon>Flavobacteriia</taxon>
        <taxon>Flavobacteriales</taxon>
        <taxon>Flavobacteriaceae</taxon>
        <taxon>Sinomicrobium</taxon>
    </lineage>
</organism>